<organism evidence="3 4">
    <name type="scientific">Paraferrimonas sedimenticola</name>
    <dbReference type="NCBI Taxonomy" id="375674"/>
    <lineage>
        <taxon>Bacteria</taxon>
        <taxon>Pseudomonadati</taxon>
        <taxon>Pseudomonadota</taxon>
        <taxon>Gammaproteobacteria</taxon>
        <taxon>Alteromonadales</taxon>
        <taxon>Ferrimonadaceae</taxon>
        <taxon>Paraferrimonas</taxon>
    </lineage>
</organism>
<evidence type="ECO:0000256" key="1">
    <source>
        <dbReference type="SAM" id="MobiDB-lite"/>
    </source>
</evidence>
<comment type="caution">
    <text evidence="3">The sequence shown here is derived from an EMBL/GenBank/DDBJ whole genome shotgun (WGS) entry which is preliminary data.</text>
</comment>
<evidence type="ECO:0000313" key="4">
    <source>
        <dbReference type="Proteomes" id="UP001161422"/>
    </source>
</evidence>
<dbReference type="Gene3D" id="1.25.40.10">
    <property type="entry name" value="Tetratricopeptide repeat domain"/>
    <property type="match status" value="1"/>
</dbReference>
<feature type="region of interest" description="Disordered" evidence="1">
    <location>
        <begin position="87"/>
        <end position="178"/>
    </location>
</feature>
<reference evidence="3" key="2">
    <citation type="submission" date="2023-01" db="EMBL/GenBank/DDBJ databases">
        <title>Draft genome sequence of Paraferrimonas sedimenticola strain NBRC 101628.</title>
        <authorList>
            <person name="Sun Q."/>
            <person name="Mori K."/>
        </authorList>
    </citation>
    <scope>NUCLEOTIDE SEQUENCE</scope>
    <source>
        <strain evidence="3">NBRC 101628</strain>
    </source>
</reference>
<name>A0AA37W1F5_9GAMM</name>
<keyword evidence="4" id="KW-1185">Reference proteome</keyword>
<dbReference type="Proteomes" id="UP001161422">
    <property type="component" value="Unassembled WGS sequence"/>
</dbReference>
<keyword evidence="2" id="KW-0812">Transmembrane</keyword>
<proteinExistence type="predicted"/>
<evidence type="ECO:0000313" key="3">
    <source>
        <dbReference type="EMBL" id="GLP97390.1"/>
    </source>
</evidence>
<dbReference type="SUPFAM" id="SSF48452">
    <property type="entry name" value="TPR-like"/>
    <property type="match status" value="1"/>
</dbReference>
<dbReference type="AlphaFoldDB" id="A0AA37W1F5"/>
<keyword evidence="2" id="KW-1133">Transmembrane helix</keyword>
<feature type="transmembrane region" description="Helical" evidence="2">
    <location>
        <begin position="38"/>
        <end position="58"/>
    </location>
</feature>
<sequence>MSVINQMLKELDERKATQGAIAVTPYQAPKAWYQNSGLWVGLALGLGGGGLAFGWLALSKLESPQFIETASMSNKVPVAVIEQAEVRPSSAIDQTASADSKGETAKASTGETDANPVVSQAQVEQAKPKAEAPQIIEENGIAATSVEAEPVTAEPAKPEPSHSSKPQVSKPDSAKPEPSFELVEVVLTKKDKIARAITSAEQWQQQGQFKKAAVDYRTALKLDGSLHQVRKQLAALLFGQNDIKGALSVLQQGRTQYPQEIDFGVLQARILQQSDRMQDAMALLQSLQLIAVPEHAKGLILLSEISQAEQEFVLAESSYRSLSELQPNVAKWWLGLGFALDSQGEQGEALLAYRRALSTSGLSENGRQFLTNRIAQLGG</sequence>
<dbReference type="RefSeq" id="WP_095504764.1">
    <property type="nucleotide sequence ID" value="NZ_BSNC01000006.1"/>
</dbReference>
<dbReference type="InterPro" id="IPR019734">
    <property type="entry name" value="TPR_rpt"/>
</dbReference>
<keyword evidence="2" id="KW-0472">Membrane</keyword>
<accession>A0AA37W1F5</accession>
<dbReference type="InterPro" id="IPR011990">
    <property type="entry name" value="TPR-like_helical_dom_sf"/>
</dbReference>
<feature type="compositionally biased region" description="Polar residues" evidence="1">
    <location>
        <begin position="106"/>
        <end position="123"/>
    </location>
</feature>
<protein>
    <submittedName>
        <fullName evidence="3">MSHA biogenesis protein MshN</fullName>
    </submittedName>
</protein>
<dbReference type="SMART" id="SM00028">
    <property type="entry name" value="TPR"/>
    <property type="match status" value="4"/>
</dbReference>
<dbReference type="EMBL" id="BSNC01000006">
    <property type="protein sequence ID" value="GLP97390.1"/>
    <property type="molecule type" value="Genomic_DNA"/>
</dbReference>
<evidence type="ECO:0000256" key="2">
    <source>
        <dbReference type="SAM" id="Phobius"/>
    </source>
</evidence>
<reference evidence="3" key="1">
    <citation type="journal article" date="2014" name="Int. J. Syst. Evol. Microbiol.">
        <title>Complete genome sequence of Corynebacterium casei LMG S-19264T (=DSM 44701T), isolated from a smear-ripened cheese.</title>
        <authorList>
            <consortium name="US DOE Joint Genome Institute (JGI-PGF)"/>
            <person name="Walter F."/>
            <person name="Albersmeier A."/>
            <person name="Kalinowski J."/>
            <person name="Ruckert C."/>
        </authorList>
    </citation>
    <scope>NUCLEOTIDE SEQUENCE</scope>
    <source>
        <strain evidence="3">NBRC 101628</strain>
    </source>
</reference>
<gene>
    <name evidence="3" type="primary">mshN</name>
    <name evidence="3" type="ORF">GCM10007895_26970</name>
</gene>